<name>A0AAN4UQY4_9RHOB</name>
<evidence type="ECO:0000313" key="3">
    <source>
        <dbReference type="EMBL" id="SDW71406.1"/>
    </source>
</evidence>
<dbReference type="InterPro" id="IPR043129">
    <property type="entry name" value="ATPase_NBD"/>
</dbReference>
<dbReference type="Gene3D" id="3.30.420.40">
    <property type="match status" value="2"/>
</dbReference>
<evidence type="ECO:0000313" key="2">
    <source>
        <dbReference type="EMBL" id="GHE00802.1"/>
    </source>
</evidence>
<evidence type="ECO:0000256" key="1">
    <source>
        <dbReference type="SAM" id="Phobius"/>
    </source>
</evidence>
<dbReference type="InterPro" id="IPR036388">
    <property type="entry name" value="WH-like_DNA-bd_sf"/>
</dbReference>
<dbReference type="GO" id="GO:0019262">
    <property type="term" value="P:N-acetylneuraminate catabolic process"/>
    <property type="evidence" value="ECO:0007669"/>
    <property type="project" value="TreeGrafter"/>
</dbReference>
<organism evidence="2 5">
    <name type="scientific">Allgaiera indica</name>
    <dbReference type="NCBI Taxonomy" id="765699"/>
    <lineage>
        <taxon>Bacteria</taxon>
        <taxon>Pseudomonadati</taxon>
        <taxon>Pseudomonadota</taxon>
        <taxon>Alphaproteobacteria</taxon>
        <taxon>Rhodobacterales</taxon>
        <taxon>Paracoccaceae</taxon>
        <taxon>Allgaiera</taxon>
    </lineage>
</organism>
<feature type="transmembrane region" description="Helical" evidence="1">
    <location>
        <begin position="222"/>
        <end position="242"/>
    </location>
</feature>
<evidence type="ECO:0000313" key="5">
    <source>
        <dbReference type="Proteomes" id="UP000634647"/>
    </source>
</evidence>
<dbReference type="Proteomes" id="UP000199541">
    <property type="component" value="Unassembled WGS sequence"/>
</dbReference>
<dbReference type="PANTHER" id="PTHR18964:SF169">
    <property type="entry name" value="N-ACETYLMANNOSAMINE KINASE"/>
    <property type="match status" value="1"/>
</dbReference>
<dbReference type="EMBL" id="BNAB01000005">
    <property type="protein sequence ID" value="GHE00802.1"/>
    <property type="molecule type" value="Genomic_DNA"/>
</dbReference>
<dbReference type="SUPFAM" id="SSF46785">
    <property type="entry name" value="Winged helix' DNA-binding domain"/>
    <property type="match status" value="1"/>
</dbReference>
<proteinExistence type="predicted"/>
<accession>A0AAN4UQY4</accession>
<sequence length="405" mass="44250">MNRDELLKATPLRGSNQVSVRGFNERLVLHLIRQHGSCTKAEATLATGLSANAVSVIFNALQADGLLLRGDPIRGRVGQPSVPMRINPEARHFIGLKIGRRSFDMIVVDFAGAMIARRTRSHSYPTPAGLLDFIRENLRPVLRTARKRRDQISGFGVAMPSELWHWTRDFDAPRAQMEAWRGFDVASALRDLVPGAISVENDGTSACRAELVFGPQRKPQDFIYFFVGTFIGGGIVLNGSVFSGQRGNAGGFGPLRIPGASDGDRLIDHASLFVLGRMLAEQGDDPGRLYEAGTDWNSFGPALTAWIDRAGRGLAHAIVSTQAVIEFDAVTIDGAFPEEIRTRLIRAVAWHLDRLDLRGVFRPAIGAGHFGDVARALGGAAFHVAANWMVDQNTLLRKEALERAR</sequence>
<keyword evidence="4" id="KW-1185">Reference proteome</keyword>
<dbReference type="CDD" id="cd23763">
    <property type="entry name" value="ASKHA_ATPase_ROK"/>
    <property type="match status" value="1"/>
</dbReference>
<comment type="caution">
    <text evidence="2">The sequence shown here is derived from an EMBL/GenBank/DDBJ whole genome shotgun (WGS) entry which is preliminary data.</text>
</comment>
<dbReference type="EMBL" id="FNOB01000006">
    <property type="protein sequence ID" value="SDW71406.1"/>
    <property type="molecule type" value="Genomic_DNA"/>
</dbReference>
<dbReference type="Proteomes" id="UP000634647">
    <property type="component" value="Unassembled WGS sequence"/>
</dbReference>
<keyword evidence="1" id="KW-0812">Transmembrane</keyword>
<protein>
    <submittedName>
        <fullName evidence="2">Sugar kinase</fullName>
    </submittedName>
    <submittedName>
        <fullName evidence="3">Transcriptional regulator, MarR family</fullName>
    </submittedName>
</protein>
<dbReference type="SUPFAM" id="SSF53067">
    <property type="entry name" value="Actin-like ATPase domain"/>
    <property type="match status" value="1"/>
</dbReference>
<keyword evidence="1" id="KW-0472">Membrane</keyword>
<dbReference type="Gene3D" id="1.10.10.10">
    <property type="entry name" value="Winged helix-like DNA-binding domain superfamily/Winged helix DNA-binding domain"/>
    <property type="match status" value="1"/>
</dbReference>
<evidence type="ECO:0000313" key="4">
    <source>
        <dbReference type="Proteomes" id="UP000199541"/>
    </source>
</evidence>
<reference evidence="2" key="3">
    <citation type="submission" date="2023-06" db="EMBL/GenBank/DDBJ databases">
        <authorList>
            <person name="Sun Q."/>
            <person name="Zhou Y."/>
        </authorList>
    </citation>
    <scope>NUCLEOTIDE SEQUENCE</scope>
    <source>
        <strain evidence="2">CGMCC 1.10859</strain>
    </source>
</reference>
<dbReference type="RefSeq" id="WP_035843940.1">
    <property type="nucleotide sequence ID" value="NZ_BNAB01000005.1"/>
</dbReference>
<keyword evidence="2" id="KW-0808">Transferase</keyword>
<keyword evidence="1" id="KW-1133">Transmembrane helix</keyword>
<dbReference type="InterPro" id="IPR036390">
    <property type="entry name" value="WH_DNA-bd_sf"/>
</dbReference>
<dbReference type="InterPro" id="IPR000600">
    <property type="entry name" value="ROK"/>
</dbReference>
<reference evidence="3 4" key="2">
    <citation type="submission" date="2016-10" db="EMBL/GenBank/DDBJ databases">
        <authorList>
            <person name="Varghese N."/>
            <person name="Submissions S."/>
        </authorList>
    </citation>
    <scope>NUCLEOTIDE SEQUENCE [LARGE SCALE GENOMIC DNA]</scope>
    <source>
        <strain evidence="3 4">DSM 24802</strain>
    </source>
</reference>
<gene>
    <name evidence="2" type="ORF">GCM10008024_13720</name>
    <name evidence="3" type="ORF">SAMN05444006_10662</name>
</gene>
<dbReference type="PANTHER" id="PTHR18964">
    <property type="entry name" value="ROK (REPRESSOR, ORF, KINASE) FAMILY"/>
    <property type="match status" value="1"/>
</dbReference>
<dbReference type="Pfam" id="PF00480">
    <property type="entry name" value="ROK"/>
    <property type="match status" value="1"/>
</dbReference>
<dbReference type="GO" id="GO:0009384">
    <property type="term" value="F:N-acylmannosamine kinase activity"/>
    <property type="evidence" value="ECO:0007669"/>
    <property type="project" value="TreeGrafter"/>
</dbReference>
<reference evidence="2" key="1">
    <citation type="journal article" date="2014" name="Int. J. Syst. Evol. Microbiol.">
        <title>Complete genome sequence of Corynebacterium casei LMG S-19264T (=DSM 44701T), isolated from a smear-ripened cheese.</title>
        <authorList>
            <consortium name="US DOE Joint Genome Institute (JGI-PGF)"/>
            <person name="Walter F."/>
            <person name="Albersmeier A."/>
            <person name="Kalinowski J."/>
            <person name="Ruckert C."/>
        </authorList>
    </citation>
    <scope>NUCLEOTIDE SEQUENCE</scope>
    <source>
        <strain evidence="2">CGMCC 1.10859</strain>
    </source>
</reference>
<keyword evidence="2" id="KW-0418">Kinase</keyword>
<dbReference type="AlphaFoldDB" id="A0AAN4UQY4"/>